<dbReference type="SUPFAM" id="SSF51905">
    <property type="entry name" value="FAD/NAD(P)-binding domain"/>
    <property type="match status" value="2"/>
</dbReference>
<reference evidence="7" key="1">
    <citation type="submission" date="2021-10" db="EMBL/GenBank/DDBJ databases">
        <authorList>
            <person name="Piombo E."/>
        </authorList>
    </citation>
    <scope>NUCLEOTIDE SEQUENCE</scope>
</reference>
<keyword evidence="4" id="KW-0274">FAD</keyword>
<dbReference type="EMBL" id="CABFOC020000003">
    <property type="protein sequence ID" value="CAH0043587.1"/>
    <property type="molecule type" value="Genomic_DNA"/>
</dbReference>
<dbReference type="InterPro" id="IPR006076">
    <property type="entry name" value="FAD-dep_OxRdtase"/>
</dbReference>
<dbReference type="PANTHER" id="PTHR10961:SF26">
    <property type="entry name" value="L-SACCHAROPINE OXIDASE"/>
    <property type="match status" value="1"/>
</dbReference>
<dbReference type="Gene3D" id="3.50.50.60">
    <property type="entry name" value="FAD/NAD(P)-binding domain"/>
    <property type="match status" value="2"/>
</dbReference>
<keyword evidence="5" id="KW-0560">Oxidoreductase</keyword>
<comment type="similarity">
    <text evidence="2">Belongs to the MSOX/MTOX family.</text>
</comment>
<dbReference type="InterPro" id="IPR045170">
    <property type="entry name" value="MTOX"/>
</dbReference>
<dbReference type="Gene3D" id="3.30.9.10">
    <property type="entry name" value="D-Amino Acid Oxidase, subunit A, domain 2"/>
    <property type="match status" value="1"/>
</dbReference>
<evidence type="ECO:0000313" key="7">
    <source>
        <dbReference type="EMBL" id="CAH0043587.1"/>
    </source>
</evidence>
<accession>A0A9N9YXL6</accession>
<evidence type="ECO:0000256" key="2">
    <source>
        <dbReference type="ARBA" id="ARBA00010989"/>
    </source>
</evidence>
<sequence length="294" mass="32585">MNDKNKQILIVGGGTFGLSTAYHLAKSGYTSVSVLERSSFIPAEESPGNDVNKIIRAEYEDPRYAQLALEAIDEWTNNPLFAPYYHQVGCPLCNSLAALDKAKRTLAKSLSSISKHPACAGKIAPINSREDTRKTYARDDEPDPRTNLLNLCPSGAGITNFNMEGVSLPPGSSPYIPPHDEEASRRILRETLRALAEPPLVHKKMCWVADTDDSDYLIACVPGTEGLIVASGDSGHRFKMLTMVGGWIRRVVEDGQQVEARWRWKPGRGRSRDNVSWRVGELYDLGEEKTRSRL</sequence>
<dbReference type="GO" id="GO:0051698">
    <property type="term" value="F:saccharopine oxidase activity"/>
    <property type="evidence" value="ECO:0007669"/>
    <property type="project" value="TreeGrafter"/>
</dbReference>
<evidence type="ECO:0000256" key="3">
    <source>
        <dbReference type="ARBA" id="ARBA00022630"/>
    </source>
</evidence>
<dbReference type="Proteomes" id="UP000775872">
    <property type="component" value="Unassembled WGS sequence"/>
</dbReference>
<evidence type="ECO:0000259" key="6">
    <source>
        <dbReference type="Pfam" id="PF01266"/>
    </source>
</evidence>
<evidence type="ECO:0000256" key="1">
    <source>
        <dbReference type="ARBA" id="ARBA00001974"/>
    </source>
</evidence>
<keyword evidence="8" id="KW-1185">Reference proteome</keyword>
<protein>
    <recommendedName>
        <fullName evidence="6">FAD dependent oxidoreductase domain-containing protein</fullName>
    </recommendedName>
</protein>
<dbReference type="Pfam" id="PF01266">
    <property type="entry name" value="DAO"/>
    <property type="match status" value="1"/>
</dbReference>
<evidence type="ECO:0000256" key="5">
    <source>
        <dbReference type="ARBA" id="ARBA00023002"/>
    </source>
</evidence>
<dbReference type="OrthoDB" id="2219495at2759"/>
<keyword evidence="3" id="KW-0285">Flavoprotein</keyword>
<feature type="domain" description="FAD dependent oxidoreductase" evidence="6">
    <location>
        <begin position="8"/>
        <end position="99"/>
    </location>
</feature>
<dbReference type="GO" id="GO:0008115">
    <property type="term" value="F:sarcosine oxidase activity"/>
    <property type="evidence" value="ECO:0007669"/>
    <property type="project" value="TreeGrafter"/>
</dbReference>
<evidence type="ECO:0000313" key="8">
    <source>
        <dbReference type="Proteomes" id="UP000775872"/>
    </source>
</evidence>
<gene>
    <name evidence="7" type="ORF">CSOL1703_00009478</name>
</gene>
<proteinExistence type="inferred from homology"/>
<dbReference type="GO" id="GO:0050660">
    <property type="term" value="F:flavin adenine dinucleotide binding"/>
    <property type="evidence" value="ECO:0007669"/>
    <property type="project" value="InterPro"/>
</dbReference>
<dbReference type="AlphaFoldDB" id="A0A9N9YXL6"/>
<dbReference type="InterPro" id="IPR036188">
    <property type="entry name" value="FAD/NAD-bd_sf"/>
</dbReference>
<evidence type="ECO:0000256" key="4">
    <source>
        <dbReference type="ARBA" id="ARBA00022827"/>
    </source>
</evidence>
<name>A0A9N9YXL6_9HYPO</name>
<comment type="caution">
    <text evidence="7">The sequence shown here is derived from an EMBL/GenBank/DDBJ whole genome shotgun (WGS) entry which is preliminary data.</text>
</comment>
<organism evidence="7 8">
    <name type="scientific">Clonostachys solani</name>
    <dbReference type="NCBI Taxonomy" id="160281"/>
    <lineage>
        <taxon>Eukaryota</taxon>
        <taxon>Fungi</taxon>
        <taxon>Dikarya</taxon>
        <taxon>Ascomycota</taxon>
        <taxon>Pezizomycotina</taxon>
        <taxon>Sordariomycetes</taxon>
        <taxon>Hypocreomycetidae</taxon>
        <taxon>Hypocreales</taxon>
        <taxon>Bionectriaceae</taxon>
        <taxon>Clonostachys</taxon>
    </lineage>
</organism>
<dbReference type="PANTHER" id="PTHR10961">
    <property type="entry name" value="PEROXISOMAL SARCOSINE OXIDASE"/>
    <property type="match status" value="1"/>
</dbReference>
<comment type="cofactor">
    <cofactor evidence="1">
        <name>FAD</name>
        <dbReference type="ChEBI" id="CHEBI:57692"/>
    </cofactor>
</comment>